<accession>A0A0C2GDW7</accession>
<proteinExistence type="predicted"/>
<feature type="compositionally biased region" description="Basic and acidic residues" evidence="1">
    <location>
        <begin position="78"/>
        <end position="87"/>
    </location>
</feature>
<name>A0A0C2GDW7_9BILA</name>
<dbReference type="OrthoDB" id="5861003at2759"/>
<reference evidence="2 3" key="1">
    <citation type="submission" date="2013-12" db="EMBL/GenBank/DDBJ databases">
        <title>Draft genome of the parsitic nematode Ancylostoma duodenale.</title>
        <authorList>
            <person name="Mitreva M."/>
        </authorList>
    </citation>
    <scope>NUCLEOTIDE SEQUENCE [LARGE SCALE GENOMIC DNA]</scope>
    <source>
        <strain evidence="2 3">Zhejiang</strain>
    </source>
</reference>
<sequence length="110" mass="12646">MDTPQVQVAPQARRGKKHRIVFDSPQQENGNDLDRAVDLIVREESLPAHLRTAIGFMFEMKQQMNAVMKRNQELLEENRKVHEKDSPQKSTQIEVLCSEGDIHPALTDQK</sequence>
<dbReference type="AlphaFoldDB" id="A0A0C2GDW7"/>
<dbReference type="Proteomes" id="UP000054047">
    <property type="component" value="Unassembled WGS sequence"/>
</dbReference>
<keyword evidence="3" id="KW-1185">Reference proteome</keyword>
<evidence type="ECO:0000256" key="1">
    <source>
        <dbReference type="SAM" id="MobiDB-lite"/>
    </source>
</evidence>
<feature type="region of interest" description="Disordered" evidence="1">
    <location>
        <begin position="78"/>
        <end position="110"/>
    </location>
</feature>
<evidence type="ECO:0000313" key="3">
    <source>
        <dbReference type="Proteomes" id="UP000054047"/>
    </source>
</evidence>
<protein>
    <submittedName>
        <fullName evidence="2">Uncharacterized protein</fullName>
    </submittedName>
</protein>
<organism evidence="2 3">
    <name type="scientific">Ancylostoma duodenale</name>
    <dbReference type="NCBI Taxonomy" id="51022"/>
    <lineage>
        <taxon>Eukaryota</taxon>
        <taxon>Metazoa</taxon>
        <taxon>Ecdysozoa</taxon>
        <taxon>Nematoda</taxon>
        <taxon>Chromadorea</taxon>
        <taxon>Rhabditida</taxon>
        <taxon>Rhabditina</taxon>
        <taxon>Rhabditomorpha</taxon>
        <taxon>Strongyloidea</taxon>
        <taxon>Ancylostomatidae</taxon>
        <taxon>Ancylostomatinae</taxon>
        <taxon>Ancylostoma</taxon>
    </lineage>
</organism>
<dbReference type="EMBL" id="KN732064">
    <property type="protein sequence ID" value="KIH59345.1"/>
    <property type="molecule type" value="Genomic_DNA"/>
</dbReference>
<evidence type="ECO:0000313" key="2">
    <source>
        <dbReference type="EMBL" id="KIH59345.1"/>
    </source>
</evidence>
<gene>
    <name evidence="2" type="ORF">ANCDUO_10424</name>
</gene>